<reference evidence="3 4" key="1">
    <citation type="submission" date="2021-04" db="EMBL/GenBank/DDBJ databases">
        <authorList>
            <person name="De Guttry C."/>
            <person name="Zahm M."/>
            <person name="Klopp C."/>
            <person name="Cabau C."/>
            <person name="Louis A."/>
            <person name="Berthelot C."/>
            <person name="Parey E."/>
            <person name="Roest Crollius H."/>
            <person name="Montfort J."/>
            <person name="Robinson-Rechavi M."/>
            <person name="Bucao C."/>
            <person name="Bouchez O."/>
            <person name="Gislard M."/>
            <person name="Lluch J."/>
            <person name="Milhes M."/>
            <person name="Lampietro C."/>
            <person name="Lopez Roques C."/>
            <person name="Donnadieu C."/>
            <person name="Braasch I."/>
            <person name="Desvignes T."/>
            <person name="Postlethwait J."/>
            <person name="Bobe J."/>
            <person name="Wedekind C."/>
            <person name="Guiguen Y."/>
        </authorList>
    </citation>
    <scope>NUCLEOTIDE SEQUENCE [LARGE SCALE GENOMIC DNA]</scope>
    <source>
        <strain evidence="3">Cs_M1</strain>
        <tissue evidence="3">Blood</tissue>
    </source>
</reference>
<accession>A0AAN8QWS5</accession>
<evidence type="ECO:0000313" key="3">
    <source>
        <dbReference type="EMBL" id="KAK6318799.1"/>
    </source>
</evidence>
<keyword evidence="1" id="KW-0175">Coiled coil</keyword>
<feature type="compositionally biased region" description="Basic and acidic residues" evidence="2">
    <location>
        <begin position="283"/>
        <end position="299"/>
    </location>
</feature>
<sequence>MSKLQVLNAFLTQKLTEAAVEIFGAVEKTITEYEEEMSRSNEERKRLQRLLDSVYKPEIMLHKTDPQQLTLPVPEEVPPEQQHCEQEWTPGLGQEDSDPTQIKEEQEDPEPTPIKKEQEELRTRQEEEQLQGLESDIKEIIFTPSCVKSDCDQDPPQPSHLSQTLTMQTRARDLVCISTTTEMETEPDGKLLNEFLSQRLTAATIEIFGAVEKTITEYQEEISSSKEEIERLQRLLDVALKPDIKLHKADAQQLTLPVPEDVPTEKQHCEQEGSPSLDQEEPEPTHIEEEVRTSQEEQQHQGLESDIEFIFTPPCVESDYDQDPPQPSLTTNTTEEMETEPEGEKNGASLTTSDFQSPSVANPGSPAAQNNTSGSVDVVASGGLLSALGLVRTTGTSEDDWVE</sequence>
<protein>
    <submittedName>
        <fullName evidence="3">Uncharacterized protein</fullName>
    </submittedName>
</protein>
<comment type="caution">
    <text evidence="3">The sequence shown here is derived from an EMBL/GenBank/DDBJ whole genome shotgun (WGS) entry which is preliminary data.</text>
</comment>
<dbReference type="AlphaFoldDB" id="A0AAN8QWS5"/>
<dbReference type="Proteomes" id="UP001356427">
    <property type="component" value="Unassembled WGS sequence"/>
</dbReference>
<organism evidence="3 4">
    <name type="scientific">Coregonus suidteri</name>
    <dbReference type="NCBI Taxonomy" id="861788"/>
    <lineage>
        <taxon>Eukaryota</taxon>
        <taxon>Metazoa</taxon>
        <taxon>Chordata</taxon>
        <taxon>Craniata</taxon>
        <taxon>Vertebrata</taxon>
        <taxon>Euteleostomi</taxon>
        <taxon>Actinopterygii</taxon>
        <taxon>Neopterygii</taxon>
        <taxon>Teleostei</taxon>
        <taxon>Protacanthopterygii</taxon>
        <taxon>Salmoniformes</taxon>
        <taxon>Salmonidae</taxon>
        <taxon>Coregoninae</taxon>
        <taxon>Coregonus</taxon>
    </lineage>
</organism>
<gene>
    <name evidence="3" type="ORF">J4Q44_G00100100</name>
</gene>
<evidence type="ECO:0000313" key="4">
    <source>
        <dbReference type="Proteomes" id="UP001356427"/>
    </source>
</evidence>
<keyword evidence="4" id="KW-1185">Reference proteome</keyword>
<feature type="region of interest" description="Disordered" evidence="2">
    <location>
        <begin position="251"/>
        <end position="377"/>
    </location>
</feature>
<dbReference type="EMBL" id="JAGTTL010000008">
    <property type="protein sequence ID" value="KAK6318799.1"/>
    <property type="molecule type" value="Genomic_DNA"/>
</dbReference>
<feature type="coiled-coil region" evidence="1">
    <location>
        <begin position="23"/>
        <end position="50"/>
    </location>
</feature>
<proteinExistence type="predicted"/>
<name>A0AAN8QWS5_9TELE</name>
<evidence type="ECO:0000256" key="1">
    <source>
        <dbReference type="SAM" id="Coils"/>
    </source>
</evidence>
<feature type="compositionally biased region" description="Basic and acidic residues" evidence="2">
    <location>
        <begin position="113"/>
        <end position="127"/>
    </location>
</feature>
<feature type="compositionally biased region" description="Polar residues" evidence="2">
    <location>
        <begin position="348"/>
        <end position="375"/>
    </location>
</feature>
<evidence type="ECO:0000256" key="2">
    <source>
        <dbReference type="SAM" id="MobiDB-lite"/>
    </source>
</evidence>
<feature type="region of interest" description="Disordered" evidence="2">
    <location>
        <begin position="63"/>
        <end position="127"/>
    </location>
</feature>